<dbReference type="Gene3D" id="3.40.50.300">
    <property type="entry name" value="P-loop containing nucleotide triphosphate hydrolases"/>
    <property type="match status" value="1"/>
</dbReference>
<feature type="repeat" description="ANK" evidence="2">
    <location>
        <begin position="2017"/>
        <end position="2049"/>
    </location>
</feature>
<dbReference type="Pfam" id="PF12796">
    <property type="entry name" value="Ank_2"/>
    <property type="match status" value="1"/>
</dbReference>
<dbReference type="OrthoDB" id="194358at2759"/>
<reference evidence="4" key="1">
    <citation type="journal article" date="2021" name="Nat. Commun.">
        <title>Genetic determinants of endophytism in the Arabidopsis root mycobiome.</title>
        <authorList>
            <person name="Mesny F."/>
            <person name="Miyauchi S."/>
            <person name="Thiergart T."/>
            <person name="Pickel B."/>
            <person name="Atanasova L."/>
            <person name="Karlsson M."/>
            <person name="Huettel B."/>
            <person name="Barry K.W."/>
            <person name="Haridas S."/>
            <person name="Chen C."/>
            <person name="Bauer D."/>
            <person name="Andreopoulos W."/>
            <person name="Pangilinan J."/>
            <person name="LaButti K."/>
            <person name="Riley R."/>
            <person name="Lipzen A."/>
            <person name="Clum A."/>
            <person name="Drula E."/>
            <person name="Henrissat B."/>
            <person name="Kohler A."/>
            <person name="Grigoriev I.V."/>
            <person name="Martin F.M."/>
            <person name="Hacquard S."/>
        </authorList>
    </citation>
    <scope>NUCLEOTIDE SEQUENCE</scope>
    <source>
        <strain evidence="4">MPI-CAGE-AT-0147</strain>
    </source>
</reference>
<dbReference type="SUPFAM" id="SSF48403">
    <property type="entry name" value="Ankyrin repeat"/>
    <property type="match status" value="4"/>
</dbReference>
<name>A0A9P9FGL6_9HYPO</name>
<comment type="caution">
    <text evidence="4">The sequence shown here is derived from an EMBL/GenBank/DDBJ whole genome shotgun (WGS) entry which is preliminary data.</text>
</comment>
<evidence type="ECO:0000259" key="3">
    <source>
        <dbReference type="Pfam" id="PF24883"/>
    </source>
</evidence>
<accession>A0A9P9FGL6</accession>
<dbReference type="PANTHER" id="PTHR10039">
    <property type="entry name" value="AMELOGENIN"/>
    <property type="match status" value="1"/>
</dbReference>
<dbReference type="EMBL" id="JAGMUV010000004">
    <property type="protein sequence ID" value="KAH7160715.1"/>
    <property type="molecule type" value="Genomic_DNA"/>
</dbReference>
<evidence type="ECO:0000313" key="5">
    <source>
        <dbReference type="Proteomes" id="UP000738349"/>
    </source>
</evidence>
<dbReference type="InterPro" id="IPR056884">
    <property type="entry name" value="NPHP3-like_N"/>
</dbReference>
<feature type="repeat" description="ANK" evidence="2">
    <location>
        <begin position="1810"/>
        <end position="1842"/>
    </location>
</feature>
<feature type="repeat" description="ANK" evidence="2">
    <location>
        <begin position="963"/>
        <end position="995"/>
    </location>
</feature>
<evidence type="ECO:0000313" key="4">
    <source>
        <dbReference type="EMBL" id="KAH7160715.1"/>
    </source>
</evidence>
<feature type="domain" description="Nephrocystin 3-like N-terminal" evidence="3">
    <location>
        <begin position="210"/>
        <end position="375"/>
    </location>
</feature>
<feature type="repeat" description="ANK" evidence="2">
    <location>
        <begin position="1576"/>
        <end position="1608"/>
    </location>
</feature>
<dbReference type="Pfam" id="PF24883">
    <property type="entry name" value="NPHP3_N"/>
    <property type="match status" value="1"/>
</dbReference>
<gene>
    <name evidence="4" type="ORF">EDB81DRAFT_713509</name>
</gene>
<dbReference type="PRINTS" id="PR01415">
    <property type="entry name" value="ANKYRIN"/>
</dbReference>
<dbReference type="Pfam" id="PF00023">
    <property type="entry name" value="Ank"/>
    <property type="match status" value="1"/>
</dbReference>
<keyword evidence="1" id="KW-0677">Repeat</keyword>
<organism evidence="4 5">
    <name type="scientific">Dactylonectria macrodidyma</name>
    <dbReference type="NCBI Taxonomy" id="307937"/>
    <lineage>
        <taxon>Eukaryota</taxon>
        <taxon>Fungi</taxon>
        <taxon>Dikarya</taxon>
        <taxon>Ascomycota</taxon>
        <taxon>Pezizomycotina</taxon>
        <taxon>Sordariomycetes</taxon>
        <taxon>Hypocreomycetidae</taxon>
        <taxon>Hypocreales</taxon>
        <taxon>Nectriaceae</taxon>
        <taxon>Dactylonectria</taxon>
    </lineage>
</organism>
<dbReference type="Proteomes" id="UP000738349">
    <property type="component" value="Unassembled WGS sequence"/>
</dbReference>
<dbReference type="InterPro" id="IPR036770">
    <property type="entry name" value="Ankyrin_rpt-contain_sf"/>
</dbReference>
<keyword evidence="2" id="KW-0040">ANK repeat</keyword>
<dbReference type="InterPro" id="IPR027417">
    <property type="entry name" value="P-loop_NTPase"/>
</dbReference>
<protein>
    <recommendedName>
        <fullName evidence="3">Nephrocystin 3-like N-terminal domain-containing protein</fullName>
    </recommendedName>
</protein>
<dbReference type="PROSITE" id="PS50088">
    <property type="entry name" value="ANK_REPEAT"/>
    <property type="match status" value="5"/>
</dbReference>
<proteinExistence type="predicted"/>
<dbReference type="Gene3D" id="1.25.40.20">
    <property type="entry name" value="Ankyrin repeat-containing domain"/>
    <property type="match status" value="5"/>
</dbReference>
<sequence length="2174" mass="242396">MSDPLSLAGSIAGLMSLADVVFRAVFKYVRAVKDSKSDIEALSTEINFLGADLRHLYALASELEAEKDTFGPTLRIYHLGQCDKTLMKIKQRLTKASDSFSRSNIASVTRQLKWPFSSSETKELLDDLSRHKQAIHVALSADTMRKLQLALSKTDHLRAQVTSVEVIVKRIEINTQIAIDEQRQEILDYFMKVSPRSRLDMSVKLRHPMTGLWLTESPVFQQWLETPGSMLWLSGIPGAGKTVLAGAVVQEALSRSHRVKDVAVSYFFCDYKEADTGEPANILGAVAHQLALQKPEAFDILSHYCDELHPPTYLPQMPDSEELRSKIGKMTELFNQTIIIIDGLDECGDNTHDVVETLVQLAEYSTNVSMALFSRDHFNIRSQLEGTFKHIQIAAHTDDIRLYVWEELERRIQTNRLRISNSEVRDEIAETLVQEAKGMFRWVVCQLDYLSGCSHDQERLEALKKLPPNLPESYRRLLERLDSCSLGVRRSVQMCLQFIAFAIEPLSILQLCQAVSTPEVLGSQLDTKNTISEQEIVHRCSSLIRKSEDEEHFEFAHFSVKEFLLDKGGLSGTANRPSLEAYWISESDAKDLLAAQCLRFLQLKNFDRQPVISEQELEWIDERYEIYPFYEYSAFWWLPLTAEDGLKNEDVLYLANSLFDPAKTAYFSNWTVYIYITALRAMDRNHQSSEIEYLEACEYVLGGSWRPIHMAAALGLPEICRSIIRQNSSHRMKFMGLAPVDLAITSIFGAFTTEILVGPFVMSPLDIFIDLENFQEIFSKLDDILSSAERKNQTINLLIEEGEMPSSDLLSAHAFFFVTCSMSTIWCDLSPVVCLIASGKVPTSFEVETFKKCLELNDGCQNTAMKTANMEKSTFELLQTLQSKTSFDSDWSFEVGQIAWKMALVLEYSFTTNTSLVIDSRISLSYKALVERAKLAIEDEDEEQLRKCLSDKRLNVSAPVLDDGRTILHLAAANSSPCAIRLLLDASREPLIASSSGNLPVHELVHQEEGFVEAVQIFADKQFSLLSTNGAGCTIWHLKAKDDPTAIFEYFSKAGSMIMAKALSTRDNAGETPLSLIFEKNRSEFEDVFISLAKLCASIPGFWNSHGPIFGAAARWGSDSIIHCLLGAGAEPEPAPAGTCSPLHNLPSSSSPEYVKLLQRIYPDAHKHRFEGRLPAELYIRRTFSSGHWPKLEIVGCLIPPAICSSLDKDGHMLWEFVCLLPRTAIHSLRGGFVGGMIDQTICLCLQLGVMAVYEDRKNKSGLISFFAELLVVARRTWCISASTLRHLISSTRFWTSRKTSEAAVHFLKAGVEDVNLEVVDALLSNNVSVHQRVEGLSVIEFACQGSVALRICGSEDGRRLMNRLLDHANADQLNEATPDGGGLRLLHRTASLDCDAGTAWLIKELIRRGVNINAKALGGHRESALTHHVYHRSIQSAELLLELGADPTVDSDESSMLDCAAAAILNSNADFLERLMVHNAQHRFAMAWGRPFSLLSSISGSRRHFHGINALHLASKVVGRIQCLELYLKQGFLTDVNAACAEGFTPLHFAAACNHLGAMNVLIVNGAKITAECNEKSTPLHRAAQNGHLEAAMLLVRHGATLSYDMYGKNPRASALDRDRHDIVNFLDEAFGSDVCTVAAQIGSPLSKAQVLTLSGAFQQAILEEDLSSCKRLVNCGCPVDIVFLRGGTALLLSTAMGQQEIPRWLINHGANVRKAMFIDNQWITAFELMFRNHGYDSLVPQLADEYIQQGGDLVRGDDHPLHQAAEVGNFKALKSFLECIDERIEAIASQLTRKRALLAILNRGRGQTQESPLHISAQGGNIIAVSILVEKGANLNITNSLGQTPFDIANSDGMRDHLAAFSACDTSRYSRIRTKSWLRMLPLGPKSEALLSDKSESSDLELAVRLGTCGLQLPIFCTQPRFGLDMARKWEELGYDLTQEDGAGRSTMQYSICQEHLADFVFHNDTGLHNTTPFPWHLHWFPFEKIAFLTSKFLMFRTHLPRETFRNILNLEPNRGWSPLCLAAYRNSVEIIENCLSMGAEIDFEGSPLGSALVVAGAFGKLDCVKYLVRSQASVSYIGKRGPMNVISLTRSEPVKAWLLVGRFNEQLRIDTSSSPNCGGSEAFKNWSGFVRVEFKLAGKMEKQPSESDLEWLKRLWAIRKTLQGEVISLGD</sequence>
<evidence type="ECO:0000256" key="2">
    <source>
        <dbReference type="PROSITE-ProRule" id="PRU00023"/>
    </source>
</evidence>
<dbReference type="InterPro" id="IPR002110">
    <property type="entry name" value="Ankyrin_rpt"/>
</dbReference>
<evidence type="ECO:0000256" key="1">
    <source>
        <dbReference type="ARBA" id="ARBA00022737"/>
    </source>
</evidence>
<dbReference type="SMART" id="SM00248">
    <property type="entry name" value="ANK"/>
    <property type="match status" value="16"/>
</dbReference>
<dbReference type="PANTHER" id="PTHR10039:SF15">
    <property type="entry name" value="NACHT DOMAIN-CONTAINING PROTEIN"/>
    <property type="match status" value="1"/>
</dbReference>
<dbReference type="SUPFAM" id="SSF52540">
    <property type="entry name" value="P-loop containing nucleoside triphosphate hydrolases"/>
    <property type="match status" value="1"/>
</dbReference>
<dbReference type="PROSITE" id="PS50297">
    <property type="entry name" value="ANK_REP_REGION"/>
    <property type="match status" value="4"/>
</dbReference>
<keyword evidence="5" id="KW-1185">Reference proteome</keyword>
<feature type="repeat" description="ANK" evidence="2">
    <location>
        <begin position="1543"/>
        <end position="1575"/>
    </location>
</feature>